<dbReference type="EMBL" id="CM056741">
    <property type="protein sequence ID" value="KAJ8682964.1"/>
    <property type="molecule type" value="Genomic_DNA"/>
</dbReference>
<comment type="caution">
    <text evidence="1">The sequence shown here is derived from an EMBL/GenBank/DDBJ whole genome shotgun (WGS) entry which is preliminary data.</text>
</comment>
<sequence>MPDSDISSDEEVYEVNVESDVSVTSDNEAEHEIRSLVVKCAEFETEVRTSIDWTITGVKKLAKNSVIGRSLESPPFRIGFEEDTVCSIRLYPRGTCTNDEDSLGIFLKISERCRPLFVNYKFILDNIKTQFFTPVSTERKVEPGKSYGSSNLLSTKNFVNMVKDDTLTIKFTVSAYLTSKIDQGSRKAHEIISSLWKATDNSDFSISIQDELIPVHTFVLKNHSPVFQAIFKTICLEKKTIHNRD</sequence>
<protein>
    <submittedName>
        <fullName evidence="1">Uncharacterized protein</fullName>
    </submittedName>
</protein>
<gene>
    <name evidence="1" type="ORF">QAD02_018756</name>
</gene>
<evidence type="ECO:0000313" key="1">
    <source>
        <dbReference type="EMBL" id="KAJ8682964.1"/>
    </source>
</evidence>
<keyword evidence="2" id="KW-1185">Reference proteome</keyword>
<proteinExistence type="predicted"/>
<evidence type="ECO:0000313" key="2">
    <source>
        <dbReference type="Proteomes" id="UP001239111"/>
    </source>
</evidence>
<name>A0ACC2PI08_9HYME</name>
<organism evidence="1 2">
    <name type="scientific">Eretmocerus hayati</name>
    <dbReference type="NCBI Taxonomy" id="131215"/>
    <lineage>
        <taxon>Eukaryota</taxon>
        <taxon>Metazoa</taxon>
        <taxon>Ecdysozoa</taxon>
        <taxon>Arthropoda</taxon>
        <taxon>Hexapoda</taxon>
        <taxon>Insecta</taxon>
        <taxon>Pterygota</taxon>
        <taxon>Neoptera</taxon>
        <taxon>Endopterygota</taxon>
        <taxon>Hymenoptera</taxon>
        <taxon>Apocrita</taxon>
        <taxon>Proctotrupomorpha</taxon>
        <taxon>Chalcidoidea</taxon>
        <taxon>Aphelinidae</taxon>
        <taxon>Aphelininae</taxon>
        <taxon>Eretmocerus</taxon>
    </lineage>
</organism>
<accession>A0ACC2PI08</accession>
<reference evidence="1" key="1">
    <citation type="submission" date="2023-04" db="EMBL/GenBank/DDBJ databases">
        <title>A chromosome-level genome assembly of the parasitoid wasp Eretmocerus hayati.</title>
        <authorList>
            <person name="Zhong Y."/>
            <person name="Liu S."/>
            <person name="Liu Y."/>
        </authorList>
    </citation>
    <scope>NUCLEOTIDE SEQUENCE</scope>
    <source>
        <strain evidence="1">ZJU_SS_LIU_2023</strain>
    </source>
</reference>
<dbReference type="Proteomes" id="UP001239111">
    <property type="component" value="Chromosome 1"/>
</dbReference>